<keyword evidence="1" id="KW-1133">Transmembrane helix</keyword>
<keyword evidence="1" id="KW-0472">Membrane</keyword>
<dbReference type="HOGENOM" id="CLU_174761_1_0_9"/>
<keyword evidence="3" id="KW-1185">Reference proteome</keyword>
<reference evidence="2 3" key="1">
    <citation type="journal article" date="2011" name="J. Bacteriol.">
        <title>Genome sequence of Brevibacillus laterosporus LMG 15441, a pathogen of invertebrates.</title>
        <authorList>
            <person name="Djukic M."/>
            <person name="Poehlein A."/>
            <person name="Thurmer A."/>
            <person name="Daniel R."/>
        </authorList>
    </citation>
    <scope>NUCLEOTIDE SEQUENCE [LARGE SCALE GENOMIC DNA]</scope>
    <source>
        <strain evidence="2 3">LMG 15441</strain>
    </source>
</reference>
<evidence type="ECO:0000256" key="1">
    <source>
        <dbReference type="SAM" id="Phobius"/>
    </source>
</evidence>
<proteinExistence type="predicted"/>
<feature type="transmembrane region" description="Helical" evidence="1">
    <location>
        <begin position="5"/>
        <end position="22"/>
    </location>
</feature>
<feature type="transmembrane region" description="Helical" evidence="1">
    <location>
        <begin position="28"/>
        <end position="44"/>
    </location>
</feature>
<dbReference type="Pfam" id="PF11117">
    <property type="entry name" value="DUF2626"/>
    <property type="match status" value="1"/>
</dbReference>
<name>A0A075R7J1_BRELA</name>
<dbReference type="eggNOG" id="ENOG5032WUX">
    <property type="taxonomic scope" value="Bacteria"/>
</dbReference>
<gene>
    <name evidence="2" type="ORF">BRLA_c035170</name>
</gene>
<evidence type="ECO:0000313" key="3">
    <source>
        <dbReference type="Proteomes" id="UP000005850"/>
    </source>
</evidence>
<evidence type="ECO:0008006" key="4">
    <source>
        <dbReference type="Google" id="ProtNLM"/>
    </source>
</evidence>
<evidence type="ECO:0000313" key="2">
    <source>
        <dbReference type="EMBL" id="AIG27829.1"/>
    </source>
</evidence>
<dbReference type="InterPro" id="IPR020254">
    <property type="entry name" value="DUF2626"/>
</dbReference>
<organism evidence="2 3">
    <name type="scientific">Brevibacillus laterosporus LMG 15441</name>
    <dbReference type="NCBI Taxonomy" id="1042163"/>
    <lineage>
        <taxon>Bacteria</taxon>
        <taxon>Bacillati</taxon>
        <taxon>Bacillota</taxon>
        <taxon>Bacilli</taxon>
        <taxon>Bacillales</taxon>
        <taxon>Paenibacillaceae</taxon>
        <taxon>Brevibacillus</taxon>
    </lineage>
</organism>
<dbReference type="Proteomes" id="UP000005850">
    <property type="component" value="Chromosome"/>
</dbReference>
<feature type="transmembrane region" description="Helical" evidence="1">
    <location>
        <begin position="51"/>
        <end position="71"/>
    </location>
</feature>
<dbReference type="RefSeq" id="WP_022584280.1">
    <property type="nucleotide sequence ID" value="NZ_CP007806.1"/>
</dbReference>
<dbReference type="EMBL" id="CP007806">
    <property type="protein sequence ID" value="AIG27829.1"/>
    <property type="molecule type" value="Genomic_DNA"/>
</dbReference>
<keyword evidence="1" id="KW-0812">Transmembrane</keyword>
<accession>A0A075R7J1</accession>
<dbReference type="STRING" id="1042163.BRLA_c035170"/>
<protein>
    <recommendedName>
        <fullName evidence="4">DUF2626 domain-containing protein</fullName>
    </recommendedName>
</protein>
<dbReference type="KEGG" id="blr:BRLA_c035170"/>
<sequence length="90" mass="10607">MDRMFRVLSFWTLMIAIMAFWANLFPMSLLFFGLTAIFLALGYMRLTERTYLNLFFCFMFVSFVGFTYYTFYGMPPATAGGEHSFLHLLM</sequence>
<dbReference type="AlphaFoldDB" id="A0A075R7J1"/>